<dbReference type="SUPFAM" id="SSF81301">
    <property type="entry name" value="Nucleotidyltransferase"/>
    <property type="match status" value="1"/>
</dbReference>
<keyword evidence="1" id="KW-1185">Reference proteome</keyword>
<sequence>MLDQQFMDNTLRNEMDRFNSENKLITKVSNEKWKNFNLYEILNQFNIEFEGDEKANKNNFNCGKNEIIKVDEGNDNGKHDDGELREYLDKIYHQDDNVKAKRNEAIQWIEKQVKMWLNKQCSSVGIKYQADYSMIVGGSSLLETATSDSDLDIIFLLPNRCLIPNEVKECNECKLDFNSGRFCQEHDFIFGDGVDTFNSTMKKLENDMEDLKVFNKNYVY</sequence>
<dbReference type="Proteomes" id="UP000887563">
    <property type="component" value="Unplaced"/>
</dbReference>
<evidence type="ECO:0000313" key="1">
    <source>
        <dbReference type="Proteomes" id="UP000887563"/>
    </source>
</evidence>
<accession>A0A914M513</accession>
<evidence type="ECO:0000313" key="2">
    <source>
        <dbReference type="WBParaSite" id="Minc3s01201g21663"/>
    </source>
</evidence>
<proteinExistence type="predicted"/>
<protein>
    <submittedName>
        <fullName evidence="2">Polymerase nucleotidyl transferase domain-containing protein</fullName>
    </submittedName>
</protein>
<name>A0A914M513_MELIC</name>
<reference evidence="2" key="1">
    <citation type="submission" date="2022-11" db="UniProtKB">
        <authorList>
            <consortium name="WormBaseParasite"/>
        </authorList>
    </citation>
    <scope>IDENTIFICATION</scope>
</reference>
<dbReference type="AlphaFoldDB" id="A0A914M513"/>
<dbReference type="WBParaSite" id="Minc3s01201g21663">
    <property type="protein sequence ID" value="Minc3s01201g21663"/>
    <property type="gene ID" value="Minc3s01201g21663"/>
</dbReference>
<organism evidence="1 2">
    <name type="scientific">Meloidogyne incognita</name>
    <name type="common">Southern root-knot nematode worm</name>
    <name type="synonym">Oxyuris incognita</name>
    <dbReference type="NCBI Taxonomy" id="6306"/>
    <lineage>
        <taxon>Eukaryota</taxon>
        <taxon>Metazoa</taxon>
        <taxon>Ecdysozoa</taxon>
        <taxon>Nematoda</taxon>
        <taxon>Chromadorea</taxon>
        <taxon>Rhabditida</taxon>
        <taxon>Tylenchina</taxon>
        <taxon>Tylenchomorpha</taxon>
        <taxon>Tylenchoidea</taxon>
        <taxon>Meloidogynidae</taxon>
        <taxon>Meloidogyninae</taxon>
        <taxon>Meloidogyne</taxon>
        <taxon>Meloidogyne incognita group</taxon>
    </lineage>
</organism>
<dbReference type="InterPro" id="IPR043519">
    <property type="entry name" value="NT_sf"/>
</dbReference>
<dbReference type="Gene3D" id="3.30.460.10">
    <property type="entry name" value="Beta Polymerase, domain 2"/>
    <property type="match status" value="1"/>
</dbReference>